<protein>
    <submittedName>
        <fullName evidence="1">Uncharacterized protein</fullName>
    </submittedName>
</protein>
<dbReference type="AlphaFoldDB" id="A0A6P3ADH6"/>
<evidence type="ECO:0000313" key="2">
    <source>
        <dbReference type="Proteomes" id="UP000494110"/>
    </source>
</evidence>
<reference evidence="1 2" key="1">
    <citation type="submission" date="2019-09" db="EMBL/GenBank/DDBJ databases">
        <authorList>
            <person name="Depoorter E."/>
        </authorList>
    </citation>
    <scope>NUCLEOTIDE SEQUENCE [LARGE SCALE GENOMIC DNA]</scope>
    <source>
        <strain evidence="1">R-39750</strain>
    </source>
</reference>
<proteinExistence type="predicted"/>
<dbReference type="Proteomes" id="UP000494110">
    <property type="component" value="Unassembled WGS sequence"/>
</dbReference>
<evidence type="ECO:0000313" key="1">
    <source>
        <dbReference type="EMBL" id="VWD45034.1"/>
    </source>
</evidence>
<name>A0A6P3ADH6_BURL3</name>
<dbReference type="RefSeq" id="WP_175014986.1">
    <property type="nucleotide sequence ID" value="NZ_CABVQN010000033.1"/>
</dbReference>
<sequence>MNTPPRSARKTNKDELIKSKLVEYADNPSPQVVEQYSEKLVAILNDLRAHGFDTMRLEGHLVASLRNREEGGYLNYACELSAAGYFSTHYPQHFRYQVVNTTTLNQTSTGTPKTFDFSFVAEGYTFNVEVKAFKPLDLDYHLSTENPVPIGDTELDENPIIDELLALYAALAGESPSQKGRPLKSFLPQEVTQKLHDRGTEFASTRTTSIKRFLKEKANVQLVRPDNGLSVVMLCCNDPDEFADTLTCLVGPYGVCSAKTSSDYETSAADLPNIDAVVVCNLGMNHSAVVDTTRWMKILKDERAAITDGGDFCWDYSKSLPVALLLRPENRSELSEAFAKVFHSHFDYLVETMGERGQYIQNAFFRLFRAAYAVPDEAPQTSAE</sequence>
<organism evidence="1 2">
    <name type="scientific">Burkholderia lata (strain ATCC 17760 / DSM 23089 / LMG 22485 / NCIMB 9086 / R18194 / 383)</name>
    <dbReference type="NCBI Taxonomy" id="482957"/>
    <lineage>
        <taxon>Bacteria</taxon>
        <taxon>Pseudomonadati</taxon>
        <taxon>Pseudomonadota</taxon>
        <taxon>Betaproteobacteria</taxon>
        <taxon>Burkholderiales</taxon>
        <taxon>Burkholderiaceae</taxon>
        <taxon>Burkholderia</taxon>
        <taxon>Burkholderia cepacia complex</taxon>
    </lineage>
</organism>
<gene>
    <name evidence="1" type="ORF">BLA39750_05673</name>
</gene>
<dbReference type="EMBL" id="CABVQN010000033">
    <property type="protein sequence ID" value="VWD45034.1"/>
    <property type="molecule type" value="Genomic_DNA"/>
</dbReference>
<accession>A0A6P3ADH6</accession>